<comment type="subcellular location">
    <subcellularLocation>
        <location evidence="2">Cell membrane</location>
        <topology evidence="2">Lipid-anchor</topology>
    </subcellularLocation>
</comment>
<comment type="similarity">
    <text evidence="1 2">Belongs to the outer membrane factor (OMF) (TC 1.B.17) family.</text>
</comment>
<dbReference type="Gene3D" id="2.20.200.10">
    <property type="entry name" value="Outer membrane efflux proteins (OEP)"/>
    <property type="match status" value="1"/>
</dbReference>
<protein>
    <submittedName>
        <fullName evidence="3">Multidrug efflux system outer membrane protein</fullName>
    </submittedName>
</protein>
<accession>A0A840I1E2</accession>
<gene>
    <name evidence="3" type="ORF">GGQ59_000601</name>
</gene>
<dbReference type="GO" id="GO:0005886">
    <property type="term" value="C:plasma membrane"/>
    <property type="evidence" value="ECO:0007669"/>
    <property type="project" value="UniProtKB-SubCell"/>
</dbReference>
<dbReference type="Proteomes" id="UP000563524">
    <property type="component" value="Unassembled WGS sequence"/>
</dbReference>
<dbReference type="InterPro" id="IPR003423">
    <property type="entry name" value="OMP_efflux"/>
</dbReference>
<keyword evidence="2" id="KW-0472">Membrane</keyword>
<comment type="caution">
    <text evidence="3">The sequence shown here is derived from an EMBL/GenBank/DDBJ whole genome shotgun (WGS) entry which is preliminary data.</text>
</comment>
<keyword evidence="2" id="KW-0564">Palmitate</keyword>
<name>A0A840I1E2_9PROT</name>
<dbReference type="PROSITE" id="PS51257">
    <property type="entry name" value="PROKAR_LIPOPROTEIN"/>
    <property type="match status" value="1"/>
</dbReference>
<keyword evidence="4" id="KW-1185">Reference proteome</keyword>
<dbReference type="GO" id="GO:0015562">
    <property type="term" value="F:efflux transmembrane transporter activity"/>
    <property type="evidence" value="ECO:0007669"/>
    <property type="project" value="InterPro"/>
</dbReference>
<dbReference type="AlphaFoldDB" id="A0A840I1E2"/>
<dbReference type="Gene3D" id="1.20.1600.10">
    <property type="entry name" value="Outer membrane efflux proteins (OEP)"/>
    <property type="match status" value="1"/>
</dbReference>
<dbReference type="Pfam" id="PF02321">
    <property type="entry name" value="OEP"/>
    <property type="match status" value="2"/>
</dbReference>
<sequence length="458" mass="48842">MKRSLSILLAASLSACVVGPDTTPPELETPRAFATPAPFDGEERDWWLGFGDETLDGLIQDALRDNLDVRIAQARLAEAAALVRAERSDLLPTIDGFADGTISTDLEGDGGTQESAAGGLAMSFVPDLFGGRRRELEAARALLAATEFDRADLRRLTASSVASTYLELRRIDARLALLETSLDLQNRTLEIVRLRAEAGLAADLDVQRALADLAQTRAQRGPLVTARADADNALAVLTGRQPTGELVVPLEGGPVPIYADGPDAGVPAELLRRRPDLRAAEADLVRATALVGAEVSDLYPSLSLPGRITADIETPGALARQTVASLSAVIDVPLFDFGRRRAEVRAAEARAQATLLTYERTLLSALREVETALVSIRSAEDRRADLAIAVDASEQAFSQLQALYTEGLASLIEVLDAQRQLISSREAFVNSEAELALSAVALYRALGVSSGPVAEVRY</sequence>
<dbReference type="PANTHER" id="PTHR30203:SF25">
    <property type="entry name" value="OUTER MEMBRANE PROTEIN-RELATED"/>
    <property type="match status" value="1"/>
</dbReference>
<evidence type="ECO:0000256" key="2">
    <source>
        <dbReference type="RuleBase" id="RU362097"/>
    </source>
</evidence>
<dbReference type="InterPro" id="IPR010131">
    <property type="entry name" value="MdtP/NodT-like"/>
</dbReference>
<evidence type="ECO:0000256" key="1">
    <source>
        <dbReference type="ARBA" id="ARBA00007613"/>
    </source>
</evidence>
<keyword evidence="2" id="KW-0449">Lipoprotein</keyword>
<organism evidence="3 4">
    <name type="scientific">Parvularcula dongshanensis</name>
    <dbReference type="NCBI Taxonomy" id="1173995"/>
    <lineage>
        <taxon>Bacteria</taxon>
        <taxon>Pseudomonadati</taxon>
        <taxon>Pseudomonadota</taxon>
        <taxon>Alphaproteobacteria</taxon>
        <taxon>Parvularculales</taxon>
        <taxon>Parvularculaceae</taxon>
        <taxon>Parvularcula</taxon>
    </lineage>
</organism>
<evidence type="ECO:0000313" key="4">
    <source>
        <dbReference type="Proteomes" id="UP000563524"/>
    </source>
</evidence>
<reference evidence="3 4" key="1">
    <citation type="submission" date="2020-08" db="EMBL/GenBank/DDBJ databases">
        <title>Genomic Encyclopedia of Type Strains, Phase IV (KMG-IV): sequencing the most valuable type-strain genomes for metagenomic binning, comparative biology and taxonomic classification.</title>
        <authorList>
            <person name="Goeker M."/>
        </authorList>
    </citation>
    <scope>NUCLEOTIDE SEQUENCE [LARGE SCALE GENOMIC DNA]</scope>
    <source>
        <strain evidence="3 4">DSM 102850</strain>
    </source>
</reference>
<dbReference type="EMBL" id="JACHOB010000001">
    <property type="protein sequence ID" value="MBB4658101.1"/>
    <property type="molecule type" value="Genomic_DNA"/>
</dbReference>
<dbReference type="RefSeq" id="WP_221400844.1">
    <property type="nucleotide sequence ID" value="NZ_JACHOB010000001.1"/>
</dbReference>
<dbReference type="SUPFAM" id="SSF56954">
    <property type="entry name" value="Outer membrane efflux proteins (OEP)"/>
    <property type="match status" value="1"/>
</dbReference>
<dbReference type="NCBIfam" id="TIGR01845">
    <property type="entry name" value="outer_NodT"/>
    <property type="match status" value="1"/>
</dbReference>
<proteinExistence type="inferred from homology"/>
<evidence type="ECO:0000313" key="3">
    <source>
        <dbReference type="EMBL" id="MBB4658101.1"/>
    </source>
</evidence>
<dbReference type="PANTHER" id="PTHR30203">
    <property type="entry name" value="OUTER MEMBRANE CATION EFFLUX PROTEIN"/>
    <property type="match status" value="1"/>
</dbReference>
<keyword evidence="2" id="KW-0812">Transmembrane</keyword>
<keyword evidence="2" id="KW-1134">Transmembrane beta strand</keyword>